<proteinExistence type="predicted"/>
<organism evidence="1 2">
    <name type="scientific">Vigna angularis var. angularis</name>
    <dbReference type="NCBI Taxonomy" id="157739"/>
    <lineage>
        <taxon>Eukaryota</taxon>
        <taxon>Viridiplantae</taxon>
        <taxon>Streptophyta</taxon>
        <taxon>Embryophyta</taxon>
        <taxon>Tracheophyta</taxon>
        <taxon>Spermatophyta</taxon>
        <taxon>Magnoliopsida</taxon>
        <taxon>eudicotyledons</taxon>
        <taxon>Gunneridae</taxon>
        <taxon>Pentapetalae</taxon>
        <taxon>rosids</taxon>
        <taxon>fabids</taxon>
        <taxon>Fabales</taxon>
        <taxon>Fabaceae</taxon>
        <taxon>Papilionoideae</taxon>
        <taxon>50 kb inversion clade</taxon>
        <taxon>NPAAA clade</taxon>
        <taxon>indigoferoid/millettioid clade</taxon>
        <taxon>Phaseoleae</taxon>
        <taxon>Vigna</taxon>
    </lineage>
</organism>
<evidence type="ECO:0000313" key="1">
    <source>
        <dbReference type="EMBL" id="BAT74903.1"/>
    </source>
</evidence>
<accession>A0A0S3R2Y6</accession>
<gene>
    <name evidence="1" type="primary">Vigan.01G268000</name>
    <name evidence="1" type="ORF">VIGAN_01268000</name>
</gene>
<name>A0A0S3R2Y6_PHAAN</name>
<feature type="non-terminal residue" evidence="1">
    <location>
        <position position="1"/>
    </location>
</feature>
<evidence type="ECO:0000313" key="2">
    <source>
        <dbReference type="Proteomes" id="UP000291084"/>
    </source>
</evidence>
<keyword evidence="2" id="KW-1185">Reference proteome</keyword>
<dbReference type="EMBL" id="AP015034">
    <property type="protein sequence ID" value="BAT74903.1"/>
    <property type="molecule type" value="Genomic_DNA"/>
</dbReference>
<dbReference type="Proteomes" id="UP000291084">
    <property type="component" value="Chromosome 1"/>
</dbReference>
<reference evidence="1 2" key="1">
    <citation type="journal article" date="2015" name="Sci. Rep.">
        <title>The power of single molecule real-time sequencing technology in the de novo assembly of a eukaryotic genome.</title>
        <authorList>
            <person name="Sakai H."/>
            <person name="Naito K."/>
            <person name="Ogiso-Tanaka E."/>
            <person name="Takahashi Y."/>
            <person name="Iseki K."/>
            <person name="Muto C."/>
            <person name="Satou K."/>
            <person name="Teruya K."/>
            <person name="Shiroma A."/>
            <person name="Shimoji M."/>
            <person name="Hirano T."/>
            <person name="Itoh T."/>
            <person name="Kaga A."/>
            <person name="Tomooka N."/>
        </authorList>
    </citation>
    <scope>NUCLEOTIDE SEQUENCE [LARGE SCALE GENOMIC DNA]</scope>
    <source>
        <strain evidence="2">cv. Shumari</strain>
    </source>
</reference>
<dbReference type="AlphaFoldDB" id="A0A0S3R2Y6"/>
<protein>
    <submittedName>
        <fullName evidence="1">Uncharacterized protein</fullName>
    </submittedName>
</protein>
<sequence length="103" mass="11316">IGTVGKLSKTFASLAGPRLVSFPINHLPNHDGGEVVCPVSAVESASDSGVSGVIGGKLWYSRRIGSDLKWLSHMDPFPRHTIYVAILKFQFSFLLLQRDIFFL</sequence>